<accession>A0AAN7A678</accession>
<gene>
    <name evidence="2" type="ORF">QBC36DRAFT_22228</name>
</gene>
<keyword evidence="1" id="KW-0472">Membrane</keyword>
<evidence type="ECO:0000256" key="1">
    <source>
        <dbReference type="SAM" id="Phobius"/>
    </source>
</evidence>
<keyword evidence="1" id="KW-1133">Transmembrane helix</keyword>
<evidence type="ECO:0000313" key="3">
    <source>
        <dbReference type="Proteomes" id="UP001302321"/>
    </source>
</evidence>
<keyword evidence="1" id="KW-0812">Transmembrane</keyword>
<evidence type="ECO:0000313" key="2">
    <source>
        <dbReference type="EMBL" id="KAK4175583.1"/>
    </source>
</evidence>
<comment type="caution">
    <text evidence="2">The sequence shown here is derived from an EMBL/GenBank/DDBJ whole genome shotgun (WGS) entry which is preliminary data.</text>
</comment>
<proteinExistence type="predicted"/>
<reference evidence="2" key="2">
    <citation type="submission" date="2023-05" db="EMBL/GenBank/DDBJ databases">
        <authorList>
            <consortium name="Lawrence Berkeley National Laboratory"/>
            <person name="Steindorff A."/>
            <person name="Hensen N."/>
            <person name="Bonometti L."/>
            <person name="Westerberg I."/>
            <person name="Brannstrom I.O."/>
            <person name="Guillou S."/>
            <person name="Cros-Aarteil S."/>
            <person name="Calhoun S."/>
            <person name="Haridas S."/>
            <person name="Kuo A."/>
            <person name="Mondo S."/>
            <person name="Pangilinan J."/>
            <person name="Riley R."/>
            <person name="Labutti K."/>
            <person name="Andreopoulos B."/>
            <person name="Lipzen A."/>
            <person name="Chen C."/>
            <person name="Yanf M."/>
            <person name="Daum C."/>
            <person name="Ng V."/>
            <person name="Clum A."/>
            <person name="Ohm R."/>
            <person name="Martin F."/>
            <person name="Silar P."/>
            <person name="Natvig D."/>
            <person name="Lalanne C."/>
            <person name="Gautier V."/>
            <person name="Ament-Velasquez S.L."/>
            <person name="Kruys A."/>
            <person name="Hutchinson M.I."/>
            <person name="Powell A.J."/>
            <person name="Barry K."/>
            <person name="Miller A.N."/>
            <person name="Grigoriev I.V."/>
            <person name="Debuchy R."/>
            <person name="Gladieux P."/>
            <person name="Thoren M.H."/>
            <person name="Johannesson H."/>
        </authorList>
    </citation>
    <scope>NUCLEOTIDE SEQUENCE</scope>
    <source>
        <strain evidence="2">CBS 892.96</strain>
    </source>
</reference>
<name>A0AAN7A678_9PEZI</name>
<organism evidence="2 3">
    <name type="scientific">Triangularia setosa</name>
    <dbReference type="NCBI Taxonomy" id="2587417"/>
    <lineage>
        <taxon>Eukaryota</taxon>
        <taxon>Fungi</taxon>
        <taxon>Dikarya</taxon>
        <taxon>Ascomycota</taxon>
        <taxon>Pezizomycotina</taxon>
        <taxon>Sordariomycetes</taxon>
        <taxon>Sordariomycetidae</taxon>
        <taxon>Sordariales</taxon>
        <taxon>Podosporaceae</taxon>
        <taxon>Triangularia</taxon>
    </lineage>
</organism>
<dbReference type="EMBL" id="MU866229">
    <property type="protein sequence ID" value="KAK4175583.1"/>
    <property type="molecule type" value="Genomic_DNA"/>
</dbReference>
<sequence length="83" mass="9737">MGCLKCVYGTMGGFVRAMGRDMFERAWFFLLFFFDGLGGFHYTLFFKLLCWKTFTSFLLLQPNGHGVVETWRIPNDFDLTYLP</sequence>
<keyword evidence="3" id="KW-1185">Reference proteome</keyword>
<protein>
    <submittedName>
        <fullName evidence="2">Uncharacterized protein</fullName>
    </submittedName>
</protein>
<dbReference type="Proteomes" id="UP001302321">
    <property type="component" value="Unassembled WGS sequence"/>
</dbReference>
<feature type="transmembrane region" description="Helical" evidence="1">
    <location>
        <begin position="26"/>
        <end position="46"/>
    </location>
</feature>
<dbReference type="AlphaFoldDB" id="A0AAN7A678"/>
<reference evidence="2" key="1">
    <citation type="journal article" date="2023" name="Mol. Phylogenet. Evol.">
        <title>Genome-scale phylogeny and comparative genomics of the fungal order Sordariales.</title>
        <authorList>
            <person name="Hensen N."/>
            <person name="Bonometti L."/>
            <person name="Westerberg I."/>
            <person name="Brannstrom I.O."/>
            <person name="Guillou S."/>
            <person name="Cros-Aarteil S."/>
            <person name="Calhoun S."/>
            <person name="Haridas S."/>
            <person name="Kuo A."/>
            <person name="Mondo S."/>
            <person name="Pangilinan J."/>
            <person name="Riley R."/>
            <person name="LaButti K."/>
            <person name="Andreopoulos B."/>
            <person name="Lipzen A."/>
            <person name="Chen C."/>
            <person name="Yan M."/>
            <person name="Daum C."/>
            <person name="Ng V."/>
            <person name="Clum A."/>
            <person name="Steindorff A."/>
            <person name="Ohm R.A."/>
            <person name="Martin F."/>
            <person name="Silar P."/>
            <person name="Natvig D.O."/>
            <person name="Lalanne C."/>
            <person name="Gautier V."/>
            <person name="Ament-Velasquez S.L."/>
            <person name="Kruys A."/>
            <person name="Hutchinson M.I."/>
            <person name="Powell A.J."/>
            <person name="Barry K."/>
            <person name="Miller A.N."/>
            <person name="Grigoriev I.V."/>
            <person name="Debuchy R."/>
            <person name="Gladieux P."/>
            <person name="Hiltunen Thoren M."/>
            <person name="Johannesson H."/>
        </authorList>
    </citation>
    <scope>NUCLEOTIDE SEQUENCE</scope>
    <source>
        <strain evidence="2">CBS 892.96</strain>
    </source>
</reference>